<comment type="caution">
    <text evidence="4">The sequence shown here is derived from an EMBL/GenBank/DDBJ whole genome shotgun (WGS) entry which is preliminary data.</text>
</comment>
<dbReference type="OrthoDB" id="294378at2759"/>
<dbReference type="SMART" id="SM00698">
    <property type="entry name" value="MORN"/>
    <property type="match status" value="2"/>
</dbReference>
<organism evidence="4 5">
    <name type="scientific">Planoprotostelium fungivorum</name>
    <dbReference type="NCBI Taxonomy" id="1890364"/>
    <lineage>
        <taxon>Eukaryota</taxon>
        <taxon>Amoebozoa</taxon>
        <taxon>Evosea</taxon>
        <taxon>Variosea</taxon>
        <taxon>Cavosteliida</taxon>
        <taxon>Cavosteliaceae</taxon>
        <taxon>Planoprotostelium</taxon>
    </lineage>
</organism>
<dbReference type="Proteomes" id="UP000241769">
    <property type="component" value="Unassembled WGS sequence"/>
</dbReference>
<evidence type="ECO:0000256" key="3">
    <source>
        <dbReference type="SAM" id="Phobius"/>
    </source>
</evidence>
<dbReference type="EMBL" id="MDYQ01000125">
    <property type="protein sequence ID" value="PRP81438.1"/>
    <property type="molecule type" value="Genomic_DNA"/>
</dbReference>
<evidence type="ECO:0000256" key="2">
    <source>
        <dbReference type="SAM" id="MobiDB-lite"/>
    </source>
</evidence>
<accession>A0A2P6NBX0</accession>
<dbReference type="InParanoid" id="A0A2P6NBX0"/>
<feature type="transmembrane region" description="Helical" evidence="3">
    <location>
        <begin position="9"/>
        <end position="30"/>
    </location>
</feature>
<dbReference type="InterPro" id="IPR003409">
    <property type="entry name" value="MORN"/>
</dbReference>
<dbReference type="AlphaFoldDB" id="A0A2P6NBX0"/>
<dbReference type="SUPFAM" id="SSF82185">
    <property type="entry name" value="Histone H3 K4-specific methyltransferase SET7/9 N-terminal domain"/>
    <property type="match status" value="1"/>
</dbReference>
<evidence type="ECO:0000313" key="4">
    <source>
        <dbReference type="EMBL" id="PRP81438.1"/>
    </source>
</evidence>
<feature type="compositionally biased region" description="Basic and acidic residues" evidence="2">
    <location>
        <begin position="293"/>
        <end position="325"/>
    </location>
</feature>
<keyword evidence="3" id="KW-1133">Transmembrane helix</keyword>
<dbReference type="PANTHER" id="PTHR23084:SF263">
    <property type="entry name" value="MORN REPEAT-CONTAINING PROTEIN 1"/>
    <property type="match status" value="1"/>
</dbReference>
<feature type="region of interest" description="Disordered" evidence="2">
    <location>
        <begin position="292"/>
        <end position="325"/>
    </location>
</feature>
<keyword evidence="5" id="KW-1185">Reference proteome</keyword>
<evidence type="ECO:0000313" key="5">
    <source>
        <dbReference type="Proteomes" id="UP000241769"/>
    </source>
</evidence>
<sequence>MSVGRFCQLFTIVTTLAYVLFIGLFSYTYVQECSGDWGKFNPLLEEKSGQGNCSVTFKVFFRAAGPDRSFLKWETIYDGGWLLGRKNGKGVYTSFSDNRYEGNFFDDKRDGPGEMRMASGLRYVGRWTNDSFTHTDNTIEIHPKGKRIIKAKFQGSTVKALPDGPGTLELGGRFMMMRVLMEGGQGRSVSGRFCGGLFCDRGSARLSDKSYLSIESMRTVRQFGRRTTEGTLNLRGTKLNWNGRDVLPLDKEAPRESAEVVEIMSQLAEFEDLVFSTAPWIESELYTFEEVDKEQKEKKAQKTEEEKMKKDQKQKTSTAKPKEEL</sequence>
<proteinExistence type="predicted"/>
<keyword evidence="3" id="KW-0812">Transmembrane</keyword>
<keyword evidence="1" id="KW-0677">Repeat</keyword>
<dbReference type="Gene3D" id="2.20.110.10">
    <property type="entry name" value="Histone H3 K4-specific methyltransferase SET7/9 N-terminal domain"/>
    <property type="match status" value="1"/>
</dbReference>
<gene>
    <name evidence="4" type="ORF">PROFUN_10968</name>
</gene>
<evidence type="ECO:0008006" key="6">
    <source>
        <dbReference type="Google" id="ProtNLM"/>
    </source>
</evidence>
<reference evidence="4 5" key="1">
    <citation type="journal article" date="2018" name="Genome Biol. Evol.">
        <title>Multiple Roots of Fruiting Body Formation in Amoebozoa.</title>
        <authorList>
            <person name="Hillmann F."/>
            <person name="Forbes G."/>
            <person name="Novohradska S."/>
            <person name="Ferling I."/>
            <person name="Riege K."/>
            <person name="Groth M."/>
            <person name="Westermann M."/>
            <person name="Marz M."/>
            <person name="Spaller T."/>
            <person name="Winckler T."/>
            <person name="Schaap P."/>
            <person name="Glockner G."/>
        </authorList>
    </citation>
    <scope>NUCLEOTIDE SEQUENCE [LARGE SCALE GENOMIC DNA]</scope>
    <source>
        <strain evidence="4 5">Jena</strain>
    </source>
</reference>
<name>A0A2P6NBX0_9EUKA</name>
<keyword evidence="3" id="KW-0472">Membrane</keyword>
<dbReference type="Pfam" id="PF02493">
    <property type="entry name" value="MORN"/>
    <property type="match status" value="2"/>
</dbReference>
<evidence type="ECO:0000256" key="1">
    <source>
        <dbReference type="ARBA" id="ARBA00022737"/>
    </source>
</evidence>
<protein>
    <recommendedName>
        <fullName evidence="6">MORN repeat-containing protein</fullName>
    </recommendedName>
</protein>
<dbReference type="PANTHER" id="PTHR23084">
    <property type="entry name" value="PHOSPHATIDYLINOSITOL-4-PHOSPHATE 5-KINASE RELATED"/>
    <property type="match status" value="1"/>
</dbReference>